<name>A0A835US99_VANPL</name>
<accession>A0A835US99</accession>
<sequence length="103" mass="11807">MLLEVAKPVCLGVIRGKWAREETKEEKEAWNLSRKSVLMYCGSTVGTVAVDDPAIGERRLYTFFCSNCSPCSYHRGGLWQTLLWKLGNFNERSKKRACEIQFL</sequence>
<evidence type="ECO:0000313" key="1">
    <source>
        <dbReference type="EMBL" id="KAG0472102.1"/>
    </source>
</evidence>
<comment type="caution">
    <text evidence="1">The sequence shown here is derived from an EMBL/GenBank/DDBJ whole genome shotgun (WGS) entry which is preliminary data.</text>
</comment>
<dbReference type="Proteomes" id="UP000639772">
    <property type="component" value="Unassembled WGS sequence"/>
</dbReference>
<proteinExistence type="predicted"/>
<reference evidence="1 2" key="1">
    <citation type="journal article" date="2020" name="Nat. Food">
        <title>A phased Vanilla planifolia genome enables genetic improvement of flavour and production.</title>
        <authorList>
            <person name="Hasing T."/>
            <person name="Tang H."/>
            <person name="Brym M."/>
            <person name="Khazi F."/>
            <person name="Huang T."/>
            <person name="Chambers A.H."/>
        </authorList>
    </citation>
    <scope>NUCLEOTIDE SEQUENCE [LARGE SCALE GENOMIC DNA]</scope>
    <source>
        <tissue evidence="1">Leaf</tissue>
    </source>
</reference>
<organism evidence="1 2">
    <name type="scientific">Vanilla planifolia</name>
    <name type="common">Vanilla</name>
    <dbReference type="NCBI Taxonomy" id="51239"/>
    <lineage>
        <taxon>Eukaryota</taxon>
        <taxon>Viridiplantae</taxon>
        <taxon>Streptophyta</taxon>
        <taxon>Embryophyta</taxon>
        <taxon>Tracheophyta</taxon>
        <taxon>Spermatophyta</taxon>
        <taxon>Magnoliopsida</taxon>
        <taxon>Liliopsida</taxon>
        <taxon>Asparagales</taxon>
        <taxon>Orchidaceae</taxon>
        <taxon>Vanilloideae</taxon>
        <taxon>Vanilleae</taxon>
        <taxon>Vanilla</taxon>
    </lineage>
</organism>
<dbReference type="AlphaFoldDB" id="A0A835US99"/>
<gene>
    <name evidence="1" type="ORF">HPP92_016648</name>
</gene>
<evidence type="ECO:0000313" key="2">
    <source>
        <dbReference type="Proteomes" id="UP000639772"/>
    </source>
</evidence>
<protein>
    <submittedName>
        <fullName evidence="1">Uncharacterized protein</fullName>
    </submittedName>
</protein>
<dbReference type="EMBL" id="JADCNM010000008">
    <property type="protein sequence ID" value="KAG0472102.1"/>
    <property type="molecule type" value="Genomic_DNA"/>
</dbReference>